<reference evidence="2" key="1">
    <citation type="submission" date="2023-11" db="EMBL/GenBank/DDBJ databases">
        <title>MicrobeMod: A computational toolkit for identifying prokaryotic methylation and restriction-modification with nanopore sequencing.</title>
        <authorList>
            <person name="Crits-Christoph A."/>
            <person name="Kang S.C."/>
            <person name="Lee H."/>
            <person name="Ostrov N."/>
        </authorList>
    </citation>
    <scope>NUCLEOTIDE SEQUENCE</scope>
    <source>
        <strain evidence="2">ATCC 51242</strain>
    </source>
</reference>
<dbReference type="Pfam" id="PF26231">
    <property type="entry name" value="CgnE_B"/>
    <property type="match status" value="1"/>
</dbReference>
<evidence type="ECO:0000313" key="2">
    <source>
        <dbReference type="EMBL" id="MDX5895311.1"/>
    </source>
</evidence>
<protein>
    <recommendedName>
        <fullName evidence="1">Crocagin biosynthetic protein CgnE/B domain-containing protein</fullName>
    </recommendedName>
</protein>
<organism evidence="2 3">
    <name type="scientific">Rubrobacter radiotolerans</name>
    <name type="common">Arthrobacter radiotolerans</name>
    <dbReference type="NCBI Taxonomy" id="42256"/>
    <lineage>
        <taxon>Bacteria</taxon>
        <taxon>Bacillati</taxon>
        <taxon>Actinomycetota</taxon>
        <taxon>Rubrobacteria</taxon>
        <taxon>Rubrobacterales</taxon>
        <taxon>Rubrobacteraceae</taxon>
        <taxon>Rubrobacter</taxon>
    </lineage>
</organism>
<feature type="domain" description="Crocagin biosynthetic protein CgnE/B" evidence="1">
    <location>
        <begin position="23"/>
        <end position="326"/>
    </location>
</feature>
<sequence>MRNVQASTMGERLSDALDPVFDRKPTFFSDSRELAGWLASLGFETYEFERAREAPDEHRHNAVVVPTDDEKILPYTEWHKLFHDARVLIVPLVSFDPAMDAARYTVDMLSRSRFETAVELNRDWLSLLMNRKTPMVFGGEGCELVCELEDDITVLKPKVESALAPGEWESIGSYFEVGLVPMPEDFRPGFRPGYVVEGTLTVPGVAVAHHKQMHPKLRPLASRAWRLFEEVREQGLFPLKMEIRNSRTTHVWAGERDLSGEIEELTNKRLELVLNEMAFSTNAGIVPEHIDWAYNAQLNEGAIGIHVGLGDGVTGAHVDFICPGVKLLG</sequence>
<dbReference type="EMBL" id="JAWXXX010000002">
    <property type="protein sequence ID" value="MDX5895311.1"/>
    <property type="molecule type" value="Genomic_DNA"/>
</dbReference>
<evidence type="ECO:0000259" key="1">
    <source>
        <dbReference type="Pfam" id="PF26231"/>
    </source>
</evidence>
<evidence type="ECO:0000313" key="3">
    <source>
        <dbReference type="Proteomes" id="UP001281130"/>
    </source>
</evidence>
<dbReference type="Proteomes" id="UP001281130">
    <property type="component" value="Unassembled WGS sequence"/>
</dbReference>
<dbReference type="RefSeq" id="WP_084362464.1">
    <property type="nucleotide sequence ID" value="NZ_JAWXXX010000002.1"/>
</dbReference>
<comment type="caution">
    <text evidence="2">The sequence shown here is derived from an EMBL/GenBank/DDBJ whole genome shotgun (WGS) entry which is preliminary data.</text>
</comment>
<dbReference type="AlphaFoldDB" id="A0AB35T6M4"/>
<dbReference type="InterPro" id="IPR058799">
    <property type="entry name" value="CgnE_B"/>
</dbReference>
<proteinExistence type="predicted"/>
<accession>A0AB35T6M4</accession>
<name>A0AB35T6M4_RUBRA</name>
<gene>
    <name evidence="2" type="ORF">SIL72_14885</name>
</gene>